<dbReference type="InterPro" id="IPR029033">
    <property type="entry name" value="His_PPase_superfam"/>
</dbReference>
<proteinExistence type="predicted"/>
<dbReference type="AlphaFoldDB" id="A0AB36R1D0"/>
<keyword evidence="2" id="KW-1185">Reference proteome</keyword>
<dbReference type="InterPro" id="IPR013078">
    <property type="entry name" value="His_Pase_superF_clade-1"/>
</dbReference>
<gene>
    <name evidence="1" type="ORF">CIT25_30640</name>
</gene>
<dbReference type="RefSeq" id="WP_095488881.1">
    <property type="nucleotide sequence ID" value="NZ_CP088151.1"/>
</dbReference>
<accession>A0AB36R1D0</accession>
<dbReference type="Proteomes" id="UP000216215">
    <property type="component" value="Unassembled WGS sequence"/>
</dbReference>
<reference evidence="2" key="1">
    <citation type="submission" date="2017-08" db="EMBL/GenBank/DDBJ databases">
        <title>Mesorhizobium wenxinae sp. nov., a novel rhizobial species isolated from root nodules of chickpea (Cicer arietinum L.).</title>
        <authorList>
            <person name="Zhang J."/>
        </authorList>
    </citation>
    <scope>NUCLEOTIDE SEQUENCE [LARGE SCALE GENOMIC DNA]</scope>
    <source>
        <strain evidence="2">USDA 3392</strain>
    </source>
</reference>
<dbReference type="Gene3D" id="3.40.50.1240">
    <property type="entry name" value="Phosphoglycerate mutase-like"/>
    <property type="match status" value="1"/>
</dbReference>
<organism evidence="1 2">
    <name type="scientific">Mesorhizobium mediterraneum</name>
    <dbReference type="NCBI Taxonomy" id="43617"/>
    <lineage>
        <taxon>Bacteria</taxon>
        <taxon>Pseudomonadati</taxon>
        <taxon>Pseudomonadota</taxon>
        <taxon>Alphaproteobacteria</taxon>
        <taxon>Hyphomicrobiales</taxon>
        <taxon>Phyllobacteriaceae</taxon>
        <taxon>Mesorhizobium</taxon>
    </lineage>
</organism>
<dbReference type="Pfam" id="PF00300">
    <property type="entry name" value="His_Phos_1"/>
    <property type="match status" value="1"/>
</dbReference>
<dbReference type="SUPFAM" id="SSF53254">
    <property type="entry name" value="Phosphoglycerate mutase-like"/>
    <property type="match status" value="1"/>
</dbReference>
<name>A0AB36R1D0_9HYPH</name>
<sequence>MPRTVRYLTHPQVRIEPEKTVPNWSLNEIGAGRVVALASRPGLLALTRRVVCSNETKAIETAQPIANALGVDLEMRPRMHENDRSATGFLPPEEFENTADAFFANPSQSVRGWETAQDAQRRIVEEVETCLSSPGVGDVLFVGHGGIGTLLFCALSGFAIDRRFDQGPGGGGCWFEFEIEKRKPLGGWQPMEVLSRIPSP</sequence>
<evidence type="ECO:0000313" key="2">
    <source>
        <dbReference type="Proteomes" id="UP000216215"/>
    </source>
</evidence>
<evidence type="ECO:0000313" key="1">
    <source>
        <dbReference type="EMBL" id="PAP98134.1"/>
    </source>
</evidence>
<dbReference type="EMBL" id="NPKI01000046">
    <property type="protein sequence ID" value="PAP98134.1"/>
    <property type="molecule type" value="Genomic_DNA"/>
</dbReference>
<protein>
    <submittedName>
        <fullName evidence="1">Histidine phosphatase family protein</fullName>
    </submittedName>
</protein>
<comment type="caution">
    <text evidence="1">The sequence shown here is derived from an EMBL/GenBank/DDBJ whole genome shotgun (WGS) entry which is preliminary data.</text>
</comment>